<dbReference type="SMART" id="SM00054">
    <property type="entry name" value="EFh"/>
    <property type="match status" value="2"/>
</dbReference>
<dbReference type="PROSITE" id="PS50222">
    <property type="entry name" value="EF_HAND_2"/>
    <property type="match status" value="2"/>
</dbReference>
<organism evidence="4 5">
    <name type="scientific">Perkinsus olseni</name>
    <name type="common">Perkinsus atlanticus</name>
    <dbReference type="NCBI Taxonomy" id="32597"/>
    <lineage>
        <taxon>Eukaryota</taxon>
        <taxon>Sar</taxon>
        <taxon>Alveolata</taxon>
        <taxon>Perkinsozoa</taxon>
        <taxon>Perkinsea</taxon>
        <taxon>Perkinsida</taxon>
        <taxon>Perkinsidae</taxon>
        <taxon>Perkinsus</taxon>
    </lineage>
</organism>
<dbReference type="Gene3D" id="3.30.720.50">
    <property type="match status" value="1"/>
</dbReference>
<feature type="region of interest" description="Disordered" evidence="1">
    <location>
        <begin position="314"/>
        <end position="356"/>
    </location>
</feature>
<sequence>LLGNRRLKLAGAAANTSSEELTMSIKQVERLHYVFRLLDSDNSAFIKLEDYVNRMQRTGKTVNTKFMSWAHKYIVSHVTEERLKAYVGFKDILHILLPNCSEASIEDLMQEHREYYRSLQELEASASATNGQPSRSVVPGMKGKLPGLTTDDQGAADANLSRRSRRPTQGERDLHHDGVEISLERLMELRRLFDMIDYNGRGVVDLRQLRGFFSDALDDLNDLDRVLVRLKGRNTLAEDASKVTFTRDDFIDMILPEGLVPCAYPTPRSMKASSEQLWRCRHARVLSALQIPASLQGYHHPQDPVEVHADALDPMLDANGSPRTALDLPQIPPLPSPAAPPSSGGDGTSPSGGETMMMMLSDNLMRHCSGARYAVPSINHDDDDAGSSRSSSSFQGPLRPIIVVSPIARKAKPSLFPGGRQIPLSATVTSPQSAEIVVSKWEWRKNRNEEWRSFPWAVERELETSYLTFLNSATQGALVQDFANFRVVIAGNHYRINFIDMIQYNSSTGMGRPVRRILPPVEVRADPTRRLPDGVQWKWLEVQTRDLKLVKENTAAHIEMLYRLFKDGSSSARARIPLFDGRELSMVGSPIPYYILRMMTT</sequence>
<dbReference type="Pfam" id="PF02825">
    <property type="entry name" value="WWE"/>
    <property type="match status" value="1"/>
</dbReference>
<name>A0A7J6PKP7_PEROL</name>
<dbReference type="SMART" id="SM00678">
    <property type="entry name" value="WWE"/>
    <property type="match status" value="1"/>
</dbReference>
<feature type="domain" description="WWE" evidence="3">
    <location>
        <begin position="427"/>
        <end position="516"/>
    </location>
</feature>
<dbReference type="SUPFAM" id="SSF47473">
    <property type="entry name" value="EF-hand"/>
    <property type="match status" value="1"/>
</dbReference>
<dbReference type="Proteomes" id="UP000574390">
    <property type="component" value="Unassembled WGS sequence"/>
</dbReference>
<evidence type="ECO:0000259" key="2">
    <source>
        <dbReference type="PROSITE" id="PS50222"/>
    </source>
</evidence>
<proteinExistence type="predicted"/>
<dbReference type="PROSITE" id="PS50918">
    <property type="entry name" value="WWE"/>
    <property type="match status" value="1"/>
</dbReference>
<dbReference type="InterPro" id="IPR018123">
    <property type="entry name" value="WWE-dom_subgr"/>
</dbReference>
<dbReference type="GO" id="GO:0005509">
    <property type="term" value="F:calcium ion binding"/>
    <property type="evidence" value="ECO:0007669"/>
    <property type="project" value="InterPro"/>
</dbReference>
<evidence type="ECO:0000313" key="4">
    <source>
        <dbReference type="EMBL" id="KAF4696326.1"/>
    </source>
</evidence>
<dbReference type="InterPro" id="IPR037197">
    <property type="entry name" value="WWE_dom_sf"/>
</dbReference>
<reference evidence="4 5" key="1">
    <citation type="submission" date="2020-04" db="EMBL/GenBank/DDBJ databases">
        <title>Perkinsus olseni comparative genomics.</title>
        <authorList>
            <person name="Bogema D.R."/>
        </authorList>
    </citation>
    <scope>NUCLEOTIDE SEQUENCE [LARGE SCALE GENOMIC DNA]</scope>
    <source>
        <strain evidence="4">ATCC PRA-205</strain>
    </source>
</reference>
<gene>
    <name evidence="4" type="ORF">FOZ62_001866</name>
</gene>
<feature type="compositionally biased region" description="Polar residues" evidence="1">
    <location>
        <begin position="126"/>
        <end position="135"/>
    </location>
</feature>
<dbReference type="Gene3D" id="1.10.238.10">
    <property type="entry name" value="EF-hand"/>
    <property type="match status" value="1"/>
</dbReference>
<evidence type="ECO:0000313" key="5">
    <source>
        <dbReference type="Proteomes" id="UP000574390"/>
    </source>
</evidence>
<dbReference type="SUPFAM" id="SSF117839">
    <property type="entry name" value="WWE domain"/>
    <property type="match status" value="1"/>
</dbReference>
<dbReference type="InterPro" id="IPR011992">
    <property type="entry name" value="EF-hand-dom_pair"/>
</dbReference>
<feature type="compositionally biased region" description="Pro residues" evidence="1">
    <location>
        <begin position="330"/>
        <end position="340"/>
    </location>
</feature>
<feature type="region of interest" description="Disordered" evidence="1">
    <location>
        <begin position="126"/>
        <end position="176"/>
    </location>
</feature>
<dbReference type="GO" id="GO:0008270">
    <property type="term" value="F:zinc ion binding"/>
    <property type="evidence" value="ECO:0007669"/>
    <property type="project" value="InterPro"/>
</dbReference>
<dbReference type="InterPro" id="IPR002048">
    <property type="entry name" value="EF_hand_dom"/>
</dbReference>
<dbReference type="InterPro" id="IPR004170">
    <property type="entry name" value="WWE_dom"/>
</dbReference>
<evidence type="ECO:0000259" key="3">
    <source>
        <dbReference type="PROSITE" id="PS50918"/>
    </source>
</evidence>
<feature type="domain" description="EF-hand" evidence="2">
    <location>
        <begin position="26"/>
        <end position="61"/>
    </location>
</feature>
<accession>A0A7J6PKP7</accession>
<dbReference type="EMBL" id="JABANM010035734">
    <property type="protein sequence ID" value="KAF4696326.1"/>
    <property type="molecule type" value="Genomic_DNA"/>
</dbReference>
<feature type="non-terminal residue" evidence="4">
    <location>
        <position position="1"/>
    </location>
</feature>
<comment type="caution">
    <text evidence="4">The sequence shown here is derived from an EMBL/GenBank/DDBJ whole genome shotgun (WGS) entry which is preliminary data.</text>
</comment>
<protein>
    <submittedName>
        <fullName evidence="4">Uncharacterized protein</fullName>
    </submittedName>
</protein>
<evidence type="ECO:0000256" key="1">
    <source>
        <dbReference type="SAM" id="MobiDB-lite"/>
    </source>
</evidence>
<feature type="domain" description="EF-hand" evidence="2">
    <location>
        <begin position="184"/>
        <end position="219"/>
    </location>
</feature>
<dbReference type="AlphaFoldDB" id="A0A7J6PKP7"/>